<evidence type="ECO:0000313" key="4">
    <source>
        <dbReference type="Proteomes" id="UP000184383"/>
    </source>
</evidence>
<dbReference type="Proteomes" id="UP000184383">
    <property type="component" value="Unassembled WGS sequence"/>
</dbReference>
<feature type="transmembrane region" description="Helical" evidence="1">
    <location>
        <begin position="88"/>
        <end position="109"/>
    </location>
</feature>
<feature type="transmembrane region" description="Helical" evidence="1">
    <location>
        <begin position="121"/>
        <end position="143"/>
    </location>
</feature>
<proteinExistence type="predicted"/>
<dbReference type="PANTHER" id="PTHR37013:SF7">
    <property type="entry name" value="INTEGRAL MEMBRANE PROTEIN"/>
    <property type="match status" value="1"/>
</dbReference>
<gene>
    <name evidence="3" type="ORF">ASPWEDRAFT_37925</name>
</gene>
<keyword evidence="1" id="KW-1133">Transmembrane helix</keyword>
<feature type="domain" description="DUF7703" evidence="2">
    <location>
        <begin position="21"/>
        <end position="256"/>
    </location>
</feature>
<dbReference type="GeneID" id="63750639"/>
<dbReference type="Pfam" id="PF24802">
    <property type="entry name" value="DUF7703"/>
    <property type="match status" value="1"/>
</dbReference>
<dbReference type="EMBL" id="KV878211">
    <property type="protein sequence ID" value="OJJ36358.1"/>
    <property type="molecule type" value="Genomic_DNA"/>
</dbReference>
<dbReference type="RefSeq" id="XP_040690034.1">
    <property type="nucleotide sequence ID" value="XM_040834791.1"/>
</dbReference>
<feature type="transmembrane region" description="Helical" evidence="1">
    <location>
        <begin position="25"/>
        <end position="49"/>
    </location>
</feature>
<accession>A0A1L9RNE8</accession>
<sequence>MSHPEDSYSATVLEGHAHNSLVAEYVFATFIGLAWCNAIELIILCLLTFKRYHGYYFWSLLVASFAIIPFGLGYILKIFGISNTHHYLEIAIVDVSWIFLITGQSLVLWSRLHLVLDSRRVLRGILYLIITNMFILQIPSFVLEMGTNSGSKGFARAFNVMERIQLVGFCLQELLISGLYIVETVKLLRLHPGGKSRGILIQLIIVNVLIMLMDVCVVAVQYASLFTFQVTLKALVYSIKLKLEYVILGRLVDVAHLRSDSTQVNTDSLNL</sequence>
<feature type="transmembrane region" description="Helical" evidence="1">
    <location>
        <begin position="56"/>
        <end position="76"/>
    </location>
</feature>
<protein>
    <recommendedName>
        <fullName evidence="2">DUF7703 domain-containing protein</fullName>
    </recommendedName>
</protein>
<evidence type="ECO:0000313" key="3">
    <source>
        <dbReference type="EMBL" id="OJJ36358.1"/>
    </source>
</evidence>
<evidence type="ECO:0000256" key="1">
    <source>
        <dbReference type="SAM" id="Phobius"/>
    </source>
</evidence>
<reference evidence="4" key="1">
    <citation type="journal article" date="2017" name="Genome Biol.">
        <title>Comparative genomics reveals high biological diversity and specific adaptations in the industrially and medically important fungal genus Aspergillus.</title>
        <authorList>
            <person name="de Vries R.P."/>
            <person name="Riley R."/>
            <person name="Wiebenga A."/>
            <person name="Aguilar-Osorio G."/>
            <person name="Amillis S."/>
            <person name="Uchima C.A."/>
            <person name="Anderluh G."/>
            <person name="Asadollahi M."/>
            <person name="Askin M."/>
            <person name="Barry K."/>
            <person name="Battaglia E."/>
            <person name="Bayram O."/>
            <person name="Benocci T."/>
            <person name="Braus-Stromeyer S.A."/>
            <person name="Caldana C."/>
            <person name="Canovas D."/>
            <person name="Cerqueira G.C."/>
            <person name="Chen F."/>
            <person name="Chen W."/>
            <person name="Choi C."/>
            <person name="Clum A."/>
            <person name="Dos Santos R.A."/>
            <person name="Damasio A.R."/>
            <person name="Diallinas G."/>
            <person name="Emri T."/>
            <person name="Fekete E."/>
            <person name="Flipphi M."/>
            <person name="Freyberg S."/>
            <person name="Gallo A."/>
            <person name="Gournas C."/>
            <person name="Habgood R."/>
            <person name="Hainaut M."/>
            <person name="Harispe M.L."/>
            <person name="Henrissat B."/>
            <person name="Hilden K.S."/>
            <person name="Hope R."/>
            <person name="Hossain A."/>
            <person name="Karabika E."/>
            <person name="Karaffa L."/>
            <person name="Karanyi Z."/>
            <person name="Krasevec N."/>
            <person name="Kuo A."/>
            <person name="Kusch H."/>
            <person name="LaButti K."/>
            <person name="Lagendijk E.L."/>
            <person name="Lapidus A."/>
            <person name="Levasseur A."/>
            <person name="Lindquist E."/>
            <person name="Lipzen A."/>
            <person name="Logrieco A.F."/>
            <person name="MacCabe A."/>
            <person name="Maekelae M.R."/>
            <person name="Malavazi I."/>
            <person name="Melin P."/>
            <person name="Meyer V."/>
            <person name="Mielnichuk N."/>
            <person name="Miskei M."/>
            <person name="Molnar A.P."/>
            <person name="Mule G."/>
            <person name="Ngan C.Y."/>
            <person name="Orejas M."/>
            <person name="Orosz E."/>
            <person name="Ouedraogo J.P."/>
            <person name="Overkamp K.M."/>
            <person name="Park H.-S."/>
            <person name="Perrone G."/>
            <person name="Piumi F."/>
            <person name="Punt P.J."/>
            <person name="Ram A.F."/>
            <person name="Ramon A."/>
            <person name="Rauscher S."/>
            <person name="Record E."/>
            <person name="Riano-Pachon D.M."/>
            <person name="Robert V."/>
            <person name="Roehrig J."/>
            <person name="Ruller R."/>
            <person name="Salamov A."/>
            <person name="Salih N.S."/>
            <person name="Samson R.A."/>
            <person name="Sandor E."/>
            <person name="Sanguinetti M."/>
            <person name="Schuetze T."/>
            <person name="Sepcic K."/>
            <person name="Shelest E."/>
            <person name="Sherlock G."/>
            <person name="Sophianopoulou V."/>
            <person name="Squina F.M."/>
            <person name="Sun H."/>
            <person name="Susca A."/>
            <person name="Todd R.B."/>
            <person name="Tsang A."/>
            <person name="Unkles S.E."/>
            <person name="van de Wiele N."/>
            <person name="van Rossen-Uffink D."/>
            <person name="Oliveira J.V."/>
            <person name="Vesth T.C."/>
            <person name="Visser J."/>
            <person name="Yu J.-H."/>
            <person name="Zhou M."/>
            <person name="Andersen M.R."/>
            <person name="Archer D.B."/>
            <person name="Baker S.E."/>
            <person name="Benoit I."/>
            <person name="Brakhage A.A."/>
            <person name="Braus G.H."/>
            <person name="Fischer R."/>
            <person name="Frisvad J.C."/>
            <person name="Goldman G.H."/>
            <person name="Houbraken J."/>
            <person name="Oakley B."/>
            <person name="Pocsi I."/>
            <person name="Scazzocchio C."/>
            <person name="Seiboth B."/>
            <person name="vanKuyk P.A."/>
            <person name="Wortman J."/>
            <person name="Dyer P.S."/>
            <person name="Grigoriev I.V."/>
        </authorList>
    </citation>
    <scope>NUCLEOTIDE SEQUENCE [LARGE SCALE GENOMIC DNA]</scope>
    <source>
        <strain evidence="4">DTO 134E9</strain>
    </source>
</reference>
<keyword evidence="4" id="KW-1185">Reference proteome</keyword>
<feature type="transmembrane region" description="Helical" evidence="1">
    <location>
        <begin position="203"/>
        <end position="223"/>
    </location>
</feature>
<feature type="transmembrane region" description="Helical" evidence="1">
    <location>
        <begin position="163"/>
        <end position="182"/>
    </location>
</feature>
<dbReference type="OrthoDB" id="405906at2759"/>
<name>A0A1L9RNE8_ASPWE</name>
<keyword evidence="1" id="KW-0472">Membrane</keyword>
<dbReference type="VEuPathDB" id="FungiDB:ASPWEDRAFT_37925"/>
<dbReference type="InterPro" id="IPR056120">
    <property type="entry name" value="DUF7703"/>
</dbReference>
<evidence type="ECO:0000259" key="2">
    <source>
        <dbReference type="Pfam" id="PF24802"/>
    </source>
</evidence>
<dbReference type="AlphaFoldDB" id="A0A1L9RNE8"/>
<dbReference type="PANTHER" id="PTHR37013">
    <property type="entry name" value="INTEGRAL MEMBRANE PROTEIN (AFU_ORTHOLOGUE AFUA_1G05950)-RELATED"/>
    <property type="match status" value="1"/>
</dbReference>
<organism evidence="3 4">
    <name type="scientific">Aspergillus wentii DTO 134E9</name>
    <dbReference type="NCBI Taxonomy" id="1073089"/>
    <lineage>
        <taxon>Eukaryota</taxon>
        <taxon>Fungi</taxon>
        <taxon>Dikarya</taxon>
        <taxon>Ascomycota</taxon>
        <taxon>Pezizomycotina</taxon>
        <taxon>Eurotiomycetes</taxon>
        <taxon>Eurotiomycetidae</taxon>
        <taxon>Eurotiales</taxon>
        <taxon>Aspergillaceae</taxon>
        <taxon>Aspergillus</taxon>
        <taxon>Aspergillus subgen. Cremei</taxon>
    </lineage>
</organism>
<keyword evidence="1" id="KW-0812">Transmembrane</keyword>